<reference evidence="2" key="2">
    <citation type="submission" date="2020-09" db="EMBL/GenBank/DDBJ databases">
        <authorList>
            <person name="Wu Z."/>
        </authorList>
    </citation>
    <scope>NUCLEOTIDE SEQUENCE</scope>
    <source>
        <strain evidence="2">SC17</strain>
    </source>
</reference>
<keyword evidence="1" id="KW-0812">Transmembrane</keyword>
<dbReference type="SUPFAM" id="SSF50998">
    <property type="entry name" value="Quinoprotein alcohol dehydrogenase-like"/>
    <property type="match status" value="1"/>
</dbReference>
<reference evidence="2" key="1">
    <citation type="journal article" date="2013" name="Int. J. Syst. Evol. Microbiol.">
        <title>Aestuariibaculum suncheonense gen. nov., sp. nov., a marine bacterium of the family Flavobacteriaceae isolated from a tidal flat and emended descriptions of the genera Gaetbulibacter and Tamlana.</title>
        <authorList>
            <person name="Jeong S.H."/>
            <person name="Park M.S."/>
            <person name="Jin H.M."/>
            <person name="Lee K."/>
            <person name="Park W."/>
            <person name="Jeon C.O."/>
        </authorList>
    </citation>
    <scope>NUCLEOTIDE SEQUENCE</scope>
    <source>
        <strain evidence="2">SC17</strain>
    </source>
</reference>
<gene>
    <name evidence="2" type="ORF">ICJ84_08185</name>
</gene>
<dbReference type="Pfam" id="PF13517">
    <property type="entry name" value="FG-GAP_3"/>
    <property type="match status" value="1"/>
</dbReference>
<proteinExistence type="predicted"/>
<name>A0A8J6UAZ4_9FLAO</name>
<dbReference type="Proteomes" id="UP000602057">
    <property type="component" value="Unassembled WGS sequence"/>
</dbReference>
<dbReference type="InterPro" id="IPR015943">
    <property type="entry name" value="WD40/YVTN_repeat-like_dom_sf"/>
</dbReference>
<evidence type="ECO:0000256" key="1">
    <source>
        <dbReference type="SAM" id="Phobius"/>
    </source>
</evidence>
<comment type="caution">
    <text evidence="2">The sequence shown here is derived from an EMBL/GenBank/DDBJ whole genome shotgun (WGS) entry which is preliminary data.</text>
</comment>
<protein>
    <submittedName>
        <fullName evidence="2">Uncharacterized protein</fullName>
    </submittedName>
</protein>
<keyword evidence="3" id="KW-1185">Reference proteome</keyword>
<dbReference type="RefSeq" id="WP_188215885.1">
    <property type="nucleotide sequence ID" value="NZ_BAABGH010000010.1"/>
</dbReference>
<evidence type="ECO:0000313" key="3">
    <source>
        <dbReference type="Proteomes" id="UP000602057"/>
    </source>
</evidence>
<dbReference type="EMBL" id="JACVXC010000002">
    <property type="protein sequence ID" value="MBD0835410.1"/>
    <property type="molecule type" value="Genomic_DNA"/>
</dbReference>
<dbReference type="Gene3D" id="2.130.10.10">
    <property type="entry name" value="YVTN repeat-like/Quinoprotein amine dehydrogenase"/>
    <property type="match status" value="1"/>
</dbReference>
<dbReference type="InterPro" id="IPR013517">
    <property type="entry name" value="FG-GAP"/>
</dbReference>
<keyword evidence="1" id="KW-1133">Transmembrane helix</keyword>
<evidence type="ECO:0000313" key="2">
    <source>
        <dbReference type="EMBL" id="MBD0835410.1"/>
    </source>
</evidence>
<organism evidence="2 3">
    <name type="scientific">Aestuariibaculum suncheonense</name>
    <dbReference type="NCBI Taxonomy" id="1028745"/>
    <lineage>
        <taxon>Bacteria</taxon>
        <taxon>Pseudomonadati</taxon>
        <taxon>Bacteroidota</taxon>
        <taxon>Flavobacteriia</taxon>
        <taxon>Flavobacteriales</taxon>
        <taxon>Flavobacteriaceae</taxon>
    </lineage>
</organism>
<accession>A0A8J6UAZ4</accession>
<feature type="transmembrane region" description="Helical" evidence="1">
    <location>
        <begin position="12"/>
        <end position="30"/>
    </location>
</feature>
<dbReference type="InterPro" id="IPR011047">
    <property type="entry name" value="Quinoprotein_ADH-like_sf"/>
</dbReference>
<keyword evidence="1" id="KW-0472">Membrane</keyword>
<sequence length="1281" mass="142965">MRSNSLLQRLRNYVTVFVLTIIFLPFHLAAMQDQDEIPKPVVPVYHKLKNLYLTTQLVNQSRPEITIVAPKVYATEVLAIQNAIENITGVTVPVLNDAALAIPLQKNVILLGNRSTNKSISDLYDRAYTFLDLKYPGVGGFVVRSLHNPFGNGKNVLFAGGSDHVGVKAAVQALIESLKSAGGKKGFLSVDHLAEVKLSKDYKVPQNIEEAEIWEASEKYNSTGYFGWNMISKHMSLYYMTNEEYYLKEFLRLSFPNEEIIKEIALVDGELIENKNDPLAGPYHYSAHMMIEMWDLIEESPLLTDEMRLKITNAFARQLPHRVVEGIYDAKEESPSIGSRHSDWSAFSLYVLGRYFEKDYPNPIWKRSMYAADLYFSGLKNTYWMAGTNDHLFWFTSFFDPILNYLLLTGNRDPETMANLRQAFNTQQIIFTGHKPDWGLHTSSLSMLNKTAYILNEGRWLYYREHVDLDTDAFRLGQSYWPDSNLPVEVPKDLSGSWNIQLMPKEMWKARNTGFTQKQSFRWCSYRSDLGAGGDFVLIKGYNGALRNPYHSFDILELRLKGSTLLKGYHNQVITSADGMFEPKVAMDAALLYQGVVGEVTTAVAEVPDLAFTNWRRSLTLRKERYALIADEITFRGNSETILVETTWDIPEASWMPEGNFIKIQPQEIAEAKYELHSSEEMEVKQADKMIMNWRGAGREGEKRSFFHLLGENKSGTVGELASLQLTKNAAALLLPEAAIAVTGKHEGIDGELVLLSEKSVYGHNIRTAGLSKSLLSATAPIKIDWDFATGKLVVESDEAVTLMLALDTPGNIMIGRKQVNGKPAGQLYSFELRAGKQEFNGVIPSVAVMQTLTTELSALLQTAKERRASLFAKNSENTKSAVPVMKPVLQAKINGRPVNSVVIPSSKGNVIAMAAENLVSLLNIKGEIVQKFTTPGEVRVLRWWAEPKLLLVGCADEKVIAFDENGNKRWEFTSVMDPAVFEAGKQYWFKSAYPGVHGLYSGEYDNGKSRAFVGSAGTIEVLDEQGKLVKRMPVFWGNPRQFMILDQNDGSKNLLAGRWESDKPNLAIINSKEMEVSDYGYMGVPEGHTQVNGWMVMNRFDNFHKDMNGDGTCEIVSAINGSWNRITVYSNDGEPLHNVQFGPGSTTPRANIRMMDVADITADEKPEIVVALSSGFVNLFDGQTNSLWAKMLPSPPMVVKVIQGSHAPWLCIGSEDGTIIAMDASGNIISKSKVIGSPVDIQVIKVAKGEVAVITTDTGEVNGFQIKGKVYSKKTENNSY</sequence>